<feature type="region of interest" description="Disordered" evidence="1">
    <location>
        <begin position="161"/>
        <end position="210"/>
    </location>
</feature>
<evidence type="ECO:0000313" key="3">
    <source>
        <dbReference type="Proteomes" id="UP000799441"/>
    </source>
</evidence>
<organism evidence="2 3">
    <name type="scientific">Polychaeton citri CBS 116435</name>
    <dbReference type="NCBI Taxonomy" id="1314669"/>
    <lineage>
        <taxon>Eukaryota</taxon>
        <taxon>Fungi</taxon>
        <taxon>Dikarya</taxon>
        <taxon>Ascomycota</taxon>
        <taxon>Pezizomycotina</taxon>
        <taxon>Dothideomycetes</taxon>
        <taxon>Dothideomycetidae</taxon>
        <taxon>Capnodiales</taxon>
        <taxon>Capnodiaceae</taxon>
        <taxon>Polychaeton</taxon>
    </lineage>
</organism>
<dbReference type="AlphaFoldDB" id="A0A9P4UR91"/>
<dbReference type="EMBL" id="MU003768">
    <property type="protein sequence ID" value="KAF2725352.1"/>
    <property type="molecule type" value="Genomic_DNA"/>
</dbReference>
<dbReference type="OrthoDB" id="3933088at2759"/>
<accession>A0A9P4UR91</accession>
<protein>
    <submittedName>
        <fullName evidence="2">Uncharacterized protein</fullName>
    </submittedName>
</protein>
<reference evidence="2" key="1">
    <citation type="journal article" date="2020" name="Stud. Mycol.">
        <title>101 Dothideomycetes genomes: a test case for predicting lifestyles and emergence of pathogens.</title>
        <authorList>
            <person name="Haridas S."/>
            <person name="Albert R."/>
            <person name="Binder M."/>
            <person name="Bloem J."/>
            <person name="Labutti K."/>
            <person name="Salamov A."/>
            <person name="Andreopoulos B."/>
            <person name="Baker S."/>
            <person name="Barry K."/>
            <person name="Bills G."/>
            <person name="Bluhm B."/>
            <person name="Cannon C."/>
            <person name="Castanera R."/>
            <person name="Culley D."/>
            <person name="Daum C."/>
            <person name="Ezra D."/>
            <person name="Gonzalez J."/>
            <person name="Henrissat B."/>
            <person name="Kuo A."/>
            <person name="Liang C."/>
            <person name="Lipzen A."/>
            <person name="Lutzoni F."/>
            <person name="Magnuson J."/>
            <person name="Mondo S."/>
            <person name="Nolan M."/>
            <person name="Ohm R."/>
            <person name="Pangilinan J."/>
            <person name="Park H.-J."/>
            <person name="Ramirez L."/>
            <person name="Alfaro M."/>
            <person name="Sun H."/>
            <person name="Tritt A."/>
            <person name="Yoshinaga Y."/>
            <person name="Zwiers L.-H."/>
            <person name="Turgeon B."/>
            <person name="Goodwin S."/>
            <person name="Spatafora J."/>
            <person name="Crous P."/>
            <person name="Grigoriev I."/>
        </authorList>
    </citation>
    <scope>NUCLEOTIDE SEQUENCE</scope>
    <source>
        <strain evidence="2">CBS 116435</strain>
    </source>
</reference>
<gene>
    <name evidence="2" type="ORF">K431DRAFT_300238</name>
</gene>
<feature type="compositionally biased region" description="Acidic residues" evidence="1">
    <location>
        <begin position="173"/>
        <end position="199"/>
    </location>
</feature>
<evidence type="ECO:0000313" key="2">
    <source>
        <dbReference type="EMBL" id="KAF2725352.1"/>
    </source>
</evidence>
<feature type="region of interest" description="Disordered" evidence="1">
    <location>
        <begin position="262"/>
        <end position="361"/>
    </location>
</feature>
<feature type="compositionally biased region" description="Basic residues" evidence="1">
    <location>
        <begin position="352"/>
        <end position="361"/>
    </location>
</feature>
<evidence type="ECO:0000256" key="1">
    <source>
        <dbReference type="SAM" id="MobiDB-lite"/>
    </source>
</evidence>
<name>A0A9P4UR91_9PEZI</name>
<keyword evidence="3" id="KW-1185">Reference proteome</keyword>
<dbReference type="Proteomes" id="UP000799441">
    <property type="component" value="Unassembled WGS sequence"/>
</dbReference>
<sequence length="361" mass="39750">MAEDFENENDFVDFDDDIWMYVDDAVEDLADELVENTIPSPGYTGVNEELALGTSEYDVYDYFADLEYGEDLYWDYDGSEKKRKRALGEEDEEAIKRRRLKSEGSSLHPVVFVSRRERNAFTEPPMLDTQGTFALLPNWREKLDTESRMVIGASDMPADMKRAANAASVPEDKDADQEEDWEDDCEEEDDEDGEMEAQDESPLADLDPNALKTILQQRLAEAGISGGENEAAFMDTIQQMLSGGSSGGEDPSDMLARMLLGKATEEDEEDGAVSGWLSGQGVRFDEDDGEATEEASTFDSPMDSGIALPQDSEDKMANGNMALEPTDTASSNLRSRKRKAEDGAAANTGPVKKTRGQGRGG</sequence>
<proteinExistence type="predicted"/>
<comment type="caution">
    <text evidence="2">The sequence shown here is derived from an EMBL/GenBank/DDBJ whole genome shotgun (WGS) entry which is preliminary data.</text>
</comment>